<dbReference type="GO" id="GO:0005737">
    <property type="term" value="C:cytoplasm"/>
    <property type="evidence" value="ECO:0007669"/>
    <property type="project" value="TreeGrafter"/>
</dbReference>
<dbReference type="Pfam" id="PF00621">
    <property type="entry name" value="RhoGEF"/>
    <property type="match status" value="1"/>
</dbReference>
<dbReference type="InterPro" id="IPR035899">
    <property type="entry name" value="DBL_dom_sf"/>
</dbReference>
<dbReference type="SUPFAM" id="SSF48065">
    <property type="entry name" value="DBL homology domain (DH-domain)"/>
    <property type="match status" value="1"/>
</dbReference>
<dbReference type="InterPro" id="IPR051092">
    <property type="entry name" value="FYVE_RhoGEF_PH"/>
</dbReference>
<organism evidence="3">
    <name type="scientific">Absidia glauca</name>
    <name type="common">Pin mould</name>
    <dbReference type="NCBI Taxonomy" id="4829"/>
    <lineage>
        <taxon>Eukaryota</taxon>
        <taxon>Fungi</taxon>
        <taxon>Fungi incertae sedis</taxon>
        <taxon>Mucoromycota</taxon>
        <taxon>Mucoromycotina</taxon>
        <taxon>Mucoromycetes</taxon>
        <taxon>Mucorales</taxon>
        <taxon>Cunninghamellaceae</taxon>
        <taxon>Absidia</taxon>
    </lineage>
</organism>
<dbReference type="GO" id="GO:0005085">
    <property type="term" value="F:guanyl-nucleotide exchange factor activity"/>
    <property type="evidence" value="ECO:0007669"/>
    <property type="project" value="InterPro"/>
</dbReference>
<accession>A0A168N4F2</accession>
<feature type="compositionally biased region" description="Basic and acidic residues" evidence="1">
    <location>
        <begin position="401"/>
        <end position="420"/>
    </location>
</feature>
<dbReference type="InterPro" id="IPR000219">
    <property type="entry name" value="DH_dom"/>
</dbReference>
<dbReference type="SMART" id="SM00325">
    <property type="entry name" value="RhoGEF"/>
    <property type="match status" value="1"/>
</dbReference>
<protein>
    <recommendedName>
        <fullName evidence="2">DH domain-containing protein</fullName>
    </recommendedName>
</protein>
<dbReference type="InterPro" id="IPR011993">
    <property type="entry name" value="PH-like_dom_sf"/>
</dbReference>
<dbReference type="InParanoid" id="A0A168N4F2"/>
<dbReference type="EMBL" id="LT553028">
    <property type="protein sequence ID" value="SAL99787.1"/>
    <property type="molecule type" value="Genomic_DNA"/>
</dbReference>
<evidence type="ECO:0000313" key="3">
    <source>
        <dbReference type="EMBL" id="SAL99787.1"/>
    </source>
</evidence>
<dbReference type="OrthoDB" id="1716625at2759"/>
<reference evidence="3" key="1">
    <citation type="submission" date="2016-04" db="EMBL/GenBank/DDBJ databases">
        <authorList>
            <person name="Evans L.H."/>
            <person name="Alamgir A."/>
            <person name="Owens N."/>
            <person name="Weber N.D."/>
            <person name="Virtaneva K."/>
            <person name="Barbian K."/>
            <person name="Babar A."/>
            <person name="Rosenke K."/>
        </authorList>
    </citation>
    <scope>NUCLEOTIDE SEQUENCE [LARGE SCALE GENOMIC DNA]</scope>
    <source>
        <strain evidence="3">CBS 101.48</strain>
    </source>
</reference>
<dbReference type="SUPFAM" id="SSF50729">
    <property type="entry name" value="PH domain-like"/>
    <property type="match status" value="1"/>
</dbReference>
<proteinExistence type="predicted"/>
<evidence type="ECO:0000259" key="2">
    <source>
        <dbReference type="PROSITE" id="PS50010"/>
    </source>
</evidence>
<dbReference type="Proteomes" id="UP000078561">
    <property type="component" value="Unassembled WGS sequence"/>
</dbReference>
<feature type="compositionally biased region" description="Basic residues" evidence="1">
    <location>
        <begin position="376"/>
        <end position="386"/>
    </location>
</feature>
<evidence type="ECO:0000313" key="4">
    <source>
        <dbReference type="Proteomes" id="UP000078561"/>
    </source>
</evidence>
<dbReference type="PANTHER" id="PTHR12673">
    <property type="entry name" value="FACIOGENITAL DYSPLASIA PROTEIN"/>
    <property type="match status" value="1"/>
</dbReference>
<keyword evidence="4" id="KW-1185">Reference proteome</keyword>
<evidence type="ECO:0000256" key="1">
    <source>
        <dbReference type="SAM" id="MobiDB-lite"/>
    </source>
</evidence>
<dbReference type="Gene3D" id="1.20.900.10">
    <property type="entry name" value="Dbl homology (DH) domain"/>
    <property type="match status" value="1"/>
</dbReference>
<feature type="region of interest" description="Disordered" evidence="1">
    <location>
        <begin position="369"/>
        <end position="420"/>
    </location>
</feature>
<dbReference type="PANTHER" id="PTHR12673:SF159">
    <property type="entry name" value="LD03170P"/>
    <property type="match status" value="1"/>
</dbReference>
<gene>
    <name evidence="3" type="primary">ABSGL_05441.1 scaffold 7164</name>
</gene>
<dbReference type="Gene3D" id="2.30.29.30">
    <property type="entry name" value="Pleckstrin-homology domain (PH domain)/Phosphotyrosine-binding domain (PTB)"/>
    <property type="match status" value="1"/>
</dbReference>
<dbReference type="PROSITE" id="PS50010">
    <property type="entry name" value="DH_2"/>
    <property type="match status" value="1"/>
</dbReference>
<sequence length="463" mass="53227">MHVVCRNDSVNGYCFNSNEAVSPSASSYRLFRQKYEQFLDAYDLSKEWPKSWKENTPCQHFDSVSLNPAQILYQELQYEIISTERTFVDDLTLAYKIFAKDALAYSPLPPSLRLLFDNLAQIIRLHLALLKDLQSRQSNAQNSIVCTIADIFMRYAPRFLGYYSAYFINFEQTNSTVTYTMSLKSSPLGRYLRSLLSLLPSSDPDHNDHLHTLNTLESVIRRIEEDKKENDDLFKLKALVSRINGLPKSVSHGKRKLLYEGYLALVPFSFHVPLMRSNTSLVGGASYIYAPHPNVTPRRNTSLSLGRITSRKVMLYVFLFDDIILLCTKIRSKEKHVESSAKAGSYYGPAPSTSFKLVQSPGQLTFVDRSVSRVTKPSKKKKHRHPLTSLLDPHHHHNHHFSAEQERKSAQQPEKQYEEHPRQFICSIATQHITHYLFETTTEKDKAQWCEHLGTALKAHVQR</sequence>
<dbReference type="AlphaFoldDB" id="A0A168N4F2"/>
<feature type="domain" description="DH" evidence="2">
    <location>
        <begin position="72"/>
        <end position="223"/>
    </location>
</feature>
<dbReference type="STRING" id="4829.A0A168N4F2"/>
<name>A0A168N4F2_ABSGL</name>